<proteinExistence type="inferred from homology"/>
<evidence type="ECO:0000313" key="9">
    <source>
        <dbReference type="Proteomes" id="UP001143747"/>
    </source>
</evidence>
<dbReference type="CDD" id="cd00610">
    <property type="entry name" value="OAT_like"/>
    <property type="match status" value="1"/>
</dbReference>
<evidence type="ECO:0000313" key="8">
    <source>
        <dbReference type="EMBL" id="MDE4908026.1"/>
    </source>
</evidence>
<name>A0A9Q4KSW3_9EURY</name>
<comment type="pathway">
    <text evidence="6">Amino-acid biosynthesis.</text>
</comment>
<dbReference type="InterPro" id="IPR050103">
    <property type="entry name" value="Class-III_PLP-dep_AT"/>
</dbReference>
<dbReference type="InterPro" id="IPR004636">
    <property type="entry name" value="AcOrn/SuccOrn_fam"/>
</dbReference>
<dbReference type="InterPro" id="IPR015424">
    <property type="entry name" value="PyrdxlP-dep_Trfase"/>
</dbReference>
<reference evidence="8" key="1">
    <citation type="submission" date="2022-01" db="EMBL/GenBank/DDBJ databases">
        <title>Draft genome of Methanogenium marinum DSM 15558.</title>
        <authorList>
            <person name="Chen S.-C."/>
            <person name="You Y.-T."/>
        </authorList>
    </citation>
    <scope>NUCLEOTIDE SEQUENCE</scope>
    <source>
        <strain evidence="8">DSM 15558</strain>
    </source>
</reference>
<evidence type="ECO:0000256" key="3">
    <source>
        <dbReference type="ARBA" id="ARBA00022605"/>
    </source>
</evidence>
<dbReference type="NCBIfam" id="TIGR00707">
    <property type="entry name" value="argD"/>
    <property type="match status" value="1"/>
</dbReference>
<dbReference type="GO" id="GO:0030170">
    <property type="term" value="F:pyridoxal phosphate binding"/>
    <property type="evidence" value="ECO:0007669"/>
    <property type="project" value="InterPro"/>
</dbReference>
<evidence type="ECO:0000256" key="4">
    <source>
        <dbReference type="ARBA" id="ARBA00022679"/>
    </source>
</evidence>
<comment type="caution">
    <text evidence="8">The sequence shown here is derived from an EMBL/GenBank/DDBJ whole genome shotgun (WGS) entry which is preliminary data.</text>
</comment>
<dbReference type="EMBL" id="JAKELO010000002">
    <property type="protein sequence ID" value="MDE4908026.1"/>
    <property type="molecule type" value="Genomic_DNA"/>
</dbReference>
<dbReference type="SUPFAM" id="SSF53383">
    <property type="entry name" value="PLP-dependent transferases"/>
    <property type="match status" value="1"/>
</dbReference>
<evidence type="ECO:0000256" key="5">
    <source>
        <dbReference type="ARBA" id="ARBA00022898"/>
    </source>
</evidence>
<accession>A0A9Q4KSW3</accession>
<dbReference type="PANTHER" id="PTHR11986">
    <property type="entry name" value="AMINOTRANSFERASE CLASS III"/>
    <property type="match status" value="1"/>
</dbReference>
<dbReference type="InterPro" id="IPR015422">
    <property type="entry name" value="PyrdxlP-dep_Trfase_small"/>
</dbReference>
<dbReference type="PANTHER" id="PTHR11986:SF79">
    <property type="entry name" value="ACETYLORNITHINE AMINOTRANSFERASE, MITOCHONDRIAL"/>
    <property type="match status" value="1"/>
</dbReference>
<dbReference type="InterPro" id="IPR049704">
    <property type="entry name" value="Aminotrans_3_PPA_site"/>
</dbReference>
<comment type="similarity">
    <text evidence="7">Belongs to the class-III pyridoxal-phosphate-dependent aminotransferase family.</text>
</comment>
<keyword evidence="3" id="KW-0028">Amino-acid biosynthesis</keyword>
<comment type="cofactor">
    <cofactor evidence="1">
        <name>pyridoxal 5'-phosphate</name>
        <dbReference type="ChEBI" id="CHEBI:597326"/>
    </cofactor>
</comment>
<dbReference type="GO" id="GO:0008483">
    <property type="term" value="F:transaminase activity"/>
    <property type="evidence" value="ECO:0007669"/>
    <property type="project" value="UniProtKB-KW"/>
</dbReference>
<keyword evidence="4" id="KW-0808">Transferase</keyword>
<dbReference type="PROSITE" id="PS00600">
    <property type="entry name" value="AA_TRANSFER_CLASS_3"/>
    <property type="match status" value="1"/>
</dbReference>
<evidence type="ECO:0000256" key="6">
    <source>
        <dbReference type="ARBA" id="ARBA00029440"/>
    </source>
</evidence>
<dbReference type="AlphaFoldDB" id="A0A9Q4KSW3"/>
<dbReference type="Gene3D" id="3.40.640.10">
    <property type="entry name" value="Type I PLP-dependent aspartate aminotransferase-like (Major domain)"/>
    <property type="match status" value="1"/>
</dbReference>
<organism evidence="8 9">
    <name type="scientific">Methanogenium marinum</name>
    <dbReference type="NCBI Taxonomy" id="348610"/>
    <lineage>
        <taxon>Archaea</taxon>
        <taxon>Methanobacteriati</taxon>
        <taxon>Methanobacteriota</taxon>
        <taxon>Stenosarchaea group</taxon>
        <taxon>Methanomicrobia</taxon>
        <taxon>Methanomicrobiales</taxon>
        <taxon>Methanomicrobiaceae</taxon>
        <taxon>Methanogenium</taxon>
    </lineage>
</organism>
<dbReference type="Pfam" id="PF00202">
    <property type="entry name" value="Aminotran_3"/>
    <property type="match status" value="1"/>
</dbReference>
<keyword evidence="9" id="KW-1185">Reference proteome</keyword>
<gene>
    <name evidence="8" type="ORF">L0665_05310</name>
</gene>
<dbReference type="Proteomes" id="UP001143747">
    <property type="component" value="Unassembled WGS sequence"/>
</dbReference>
<dbReference type="InterPro" id="IPR005814">
    <property type="entry name" value="Aminotrans_3"/>
</dbReference>
<dbReference type="GO" id="GO:0006526">
    <property type="term" value="P:L-arginine biosynthetic process"/>
    <property type="evidence" value="ECO:0007669"/>
    <property type="project" value="UniProtKB-ARBA"/>
</dbReference>
<dbReference type="PIRSF" id="PIRSF000521">
    <property type="entry name" value="Transaminase_4ab_Lys_Orn"/>
    <property type="match status" value="1"/>
</dbReference>
<protein>
    <submittedName>
        <fullName evidence="8">Aspartate aminotransferase family protein</fullName>
    </submittedName>
</protein>
<evidence type="ECO:0000256" key="2">
    <source>
        <dbReference type="ARBA" id="ARBA00022576"/>
    </source>
</evidence>
<dbReference type="GO" id="GO:0042802">
    <property type="term" value="F:identical protein binding"/>
    <property type="evidence" value="ECO:0007669"/>
    <property type="project" value="TreeGrafter"/>
</dbReference>
<dbReference type="FunFam" id="3.40.640.10:FF:000004">
    <property type="entry name" value="Acetylornithine aminotransferase"/>
    <property type="match status" value="1"/>
</dbReference>
<dbReference type="InterPro" id="IPR015421">
    <property type="entry name" value="PyrdxlP-dep_Trfase_major"/>
</dbReference>
<dbReference type="Gene3D" id="3.90.1150.10">
    <property type="entry name" value="Aspartate Aminotransferase, domain 1"/>
    <property type="match status" value="1"/>
</dbReference>
<keyword evidence="5 7" id="KW-0663">Pyridoxal phosphate</keyword>
<evidence type="ECO:0000256" key="1">
    <source>
        <dbReference type="ARBA" id="ARBA00001933"/>
    </source>
</evidence>
<evidence type="ECO:0000256" key="7">
    <source>
        <dbReference type="RuleBase" id="RU003560"/>
    </source>
</evidence>
<dbReference type="RefSeq" id="WP_274924664.1">
    <property type="nucleotide sequence ID" value="NZ_JAKELO010000002.1"/>
</dbReference>
<keyword evidence="2 8" id="KW-0032">Aminotransferase</keyword>
<sequence length="377" mass="41137">MVQNEYRDMCETYLMRNFSRDILITRGKGARVWDDEGNEYIDCVAGIAVCSTGHCHPKVADAICRQAKELIHISNLFYIPGQAQLAKRIAEKAGLNGGRVFFSNSGSEAVEAAVKLARVRTGKKKFVAFKSGFHGRTYGALSMTHKEDYRLPFTPLPYECEFVEYGDIEGLKAVMDETVAAVIIEPIQGEAGVIPAPAGFMEDVRSVCNENDALMIVDEVQTGFGRTGKWFAFQHTSIKPDIITMAKGIASGFPMGGIVAREGLEFLPGEHGGTFNGGPLACAAAHATMDVIEDIIGDIERKGRRFRDGLAAYNPRQRGLMIGVTLGDRCAPVKQYCEEHGVLVNCTSGNLRIVPPLVITDEDIDQAVRVINEALNS</sequence>